<evidence type="ECO:0000256" key="1">
    <source>
        <dbReference type="SAM" id="MobiDB-lite"/>
    </source>
</evidence>
<dbReference type="Proteomes" id="UP001219518">
    <property type="component" value="Unassembled WGS sequence"/>
</dbReference>
<proteinExistence type="predicted"/>
<evidence type="ECO:0000313" key="2">
    <source>
        <dbReference type="EMBL" id="KAK3929837.1"/>
    </source>
</evidence>
<organism evidence="2 3">
    <name type="scientific">Frankliniella fusca</name>
    <dbReference type="NCBI Taxonomy" id="407009"/>
    <lineage>
        <taxon>Eukaryota</taxon>
        <taxon>Metazoa</taxon>
        <taxon>Ecdysozoa</taxon>
        <taxon>Arthropoda</taxon>
        <taxon>Hexapoda</taxon>
        <taxon>Insecta</taxon>
        <taxon>Pterygota</taxon>
        <taxon>Neoptera</taxon>
        <taxon>Paraneoptera</taxon>
        <taxon>Thysanoptera</taxon>
        <taxon>Terebrantia</taxon>
        <taxon>Thripoidea</taxon>
        <taxon>Thripidae</taxon>
        <taxon>Frankliniella</taxon>
    </lineage>
</organism>
<reference evidence="2" key="1">
    <citation type="submission" date="2021-07" db="EMBL/GenBank/DDBJ databases">
        <authorList>
            <person name="Catto M.A."/>
            <person name="Jacobson A."/>
            <person name="Kennedy G."/>
            <person name="Labadie P."/>
            <person name="Hunt B.G."/>
            <person name="Srinivasan R."/>
        </authorList>
    </citation>
    <scope>NUCLEOTIDE SEQUENCE</scope>
    <source>
        <strain evidence="2">PL_HMW_Pooled</strain>
        <tissue evidence="2">Head</tissue>
    </source>
</reference>
<keyword evidence="3" id="KW-1185">Reference proteome</keyword>
<reference evidence="2" key="2">
    <citation type="journal article" date="2023" name="BMC Genomics">
        <title>Pest status, molecular evolution, and epigenetic factors derived from the genome assembly of Frankliniella fusca, a thysanopteran phytovirus vector.</title>
        <authorList>
            <person name="Catto M.A."/>
            <person name="Labadie P.E."/>
            <person name="Jacobson A.L."/>
            <person name="Kennedy G.G."/>
            <person name="Srinivasan R."/>
            <person name="Hunt B.G."/>
        </authorList>
    </citation>
    <scope>NUCLEOTIDE SEQUENCE</scope>
    <source>
        <strain evidence="2">PL_HMW_Pooled</strain>
    </source>
</reference>
<protein>
    <submittedName>
        <fullName evidence="2">ATP synthase gamma chain</fullName>
    </submittedName>
</protein>
<comment type="caution">
    <text evidence="2">The sequence shown here is derived from an EMBL/GenBank/DDBJ whole genome shotgun (WGS) entry which is preliminary data.</text>
</comment>
<name>A0AAE1HXT5_9NEOP</name>
<sequence length="68" mass="7122">MSYVGYVFEPGSQRCFSLACRRHAESGLEHESHEGLGALTAPPSQSGHGPGQAEGCDATSPHHLAFGL</sequence>
<dbReference type="AlphaFoldDB" id="A0AAE1HXT5"/>
<accession>A0AAE1HXT5</accession>
<feature type="region of interest" description="Disordered" evidence="1">
    <location>
        <begin position="27"/>
        <end position="68"/>
    </location>
</feature>
<evidence type="ECO:0000313" key="3">
    <source>
        <dbReference type="Proteomes" id="UP001219518"/>
    </source>
</evidence>
<dbReference type="EMBL" id="JAHWGI010001404">
    <property type="protein sequence ID" value="KAK3929837.1"/>
    <property type="molecule type" value="Genomic_DNA"/>
</dbReference>
<gene>
    <name evidence="2" type="ORF">KUF71_020230</name>
</gene>